<evidence type="ECO:0000313" key="2">
    <source>
        <dbReference type="Proteomes" id="UP001152798"/>
    </source>
</evidence>
<protein>
    <submittedName>
        <fullName evidence="1">Uncharacterized protein</fullName>
    </submittedName>
</protein>
<keyword evidence="2" id="KW-1185">Reference proteome</keyword>
<reference evidence="1" key="1">
    <citation type="submission" date="2022-01" db="EMBL/GenBank/DDBJ databases">
        <authorList>
            <person name="King R."/>
        </authorList>
    </citation>
    <scope>NUCLEOTIDE SEQUENCE</scope>
</reference>
<sequence length="123" mass="14361">MNVRTIQKLQLPMKTSPKFTKLLDDRRIKHGYKQRASPGRLKTINHVGRIRSAVPTLVLYFSFLVQGILKSHLNQRIDRLVESAAISRPARSEVFLYLPQLIKYCQLIIHSEMEVLIKRERPL</sequence>
<accession>A0A9P0H0R6</accession>
<dbReference type="EMBL" id="OV725077">
    <property type="protein sequence ID" value="CAH1390601.1"/>
    <property type="molecule type" value="Genomic_DNA"/>
</dbReference>
<dbReference type="Proteomes" id="UP001152798">
    <property type="component" value="Chromosome 1"/>
</dbReference>
<organism evidence="1 2">
    <name type="scientific">Nezara viridula</name>
    <name type="common">Southern green stink bug</name>
    <name type="synonym">Cimex viridulus</name>
    <dbReference type="NCBI Taxonomy" id="85310"/>
    <lineage>
        <taxon>Eukaryota</taxon>
        <taxon>Metazoa</taxon>
        <taxon>Ecdysozoa</taxon>
        <taxon>Arthropoda</taxon>
        <taxon>Hexapoda</taxon>
        <taxon>Insecta</taxon>
        <taxon>Pterygota</taxon>
        <taxon>Neoptera</taxon>
        <taxon>Paraneoptera</taxon>
        <taxon>Hemiptera</taxon>
        <taxon>Heteroptera</taxon>
        <taxon>Panheteroptera</taxon>
        <taxon>Pentatomomorpha</taxon>
        <taxon>Pentatomoidea</taxon>
        <taxon>Pentatomidae</taxon>
        <taxon>Pentatominae</taxon>
        <taxon>Nezara</taxon>
    </lineage>
</organism>
<dbReference type="AlphaFoldDB" id="A0A9P0H0R6"/>
<gene>
    <name evidence="1" type="ORF">NEZAVI_LOCUS1785</name>
</gene>
<proteinExistence type="predicted"/>
<evidence type="ECO:0000313" key="1">
    <source>
        <dbReference type="EMBL" id="CAH1390601.1"/>
    </source>
</evidence>
<name>A0A9P0H0R6_NEZVI</name>